<evidence type="ECO:0000313" key="5">
    <source>
        <dbReference type="EMBL" id="MTV30361.1"/>
    </source>
</evidence>
<dbReference type="NCBIfam" id="TIGR00075">
    <property type="entry name" value="hypD"/>
    <property type="match status" value="1"/>
</dbReference>
<name>A0A6N8DMF6_RHOAC</name>
<keyword evidence="2" id="KW-0479">Metal-binding</keyword>
<dbReference type="PANTHER" id="PTHR30149">
    <property type="entry name" value="HYDROGENASE PROTEIN ASSEMBLY PROTEIN HYPD"/>
    <property type="match status" value="1"/>
</dbReference>
<dbReference type="Gene3D" id="6.10.20.100">
    <property type="match status" value="1"/>
</dbReference>
<accession>A0A6N8DMF6</accession>
<organism evidence="5 6">
    <name type="scientific">Rhodoblastus acidophilus</name>
    <name type="common">Rhodopseudomonas acidophila</name>
    <dbReference type="NCBI Taxonomy" id="1074"/>
    <lineage>
        <taxon>Bacteria</taxon>
        <taxon>Pseudomonadati</taxon>
        <taxon>Pseudomonadota</taxon>
        <taxon>Alphaproteobacteria</taxon>
        <taxon>Hyphomicrobiales</taxon>
        <taxon>Rhodoblastaceae</taxon>
        <taxon>Rhodoblastus</taxon>
    </lineage>
</organism>
<dbReference type="Proteomes" id="UP000439113">
    <property type="component" value="Unassembled WGS sequence"/>
</dbReference>
<evidence type="ECO:0000313" key="6">
    <source>
        <dbReference type="Proteomes" id="UP000439113"/>
    </source>
</evidence>
<protein>
    <recommendedName>
        <fullName evidence="4">Hydrogenase maturation factor</fullName>
    </recommendedName>
</protein>
<evidence type="ECO:0000256" key="1">
    <source>
        <dbReference type="ARBA" id="ARBA00007888"/>
    </source>
</evidence>
<evidence type="ECO:0000256" key="4">
    <source>
        <dbReference type="PIRNR" id="PIRNR005622"/>
    </source>
</evidence>
<dbReference type="Gene3D" id="3.40.50.11750">
    <property type="entry name" value="HypD, alpha/beta domain 1"/>
    <property type="match status" value="2"/>
</dbReference>
<dbReference type="EMBL" id="WNKS01000003">
    <property type="protein sequence ID" value="MTV30361.1"/>
    <property type="molecule type" value="Genomic_DNA"/>
</dbReference>
<sequence length="380" mass="41781">MKYVDEYRDGKLARKIAATIAAEAKPDHDYRFMEFCGGHTHAIARYGLEDLLPKNVRMIHGPGCPVCVLPVGRMDDAIKLAQRPDVTLCTYADLMRVPGSNGLSLIKAKAAGADIRMVYSTLDALRIAQEEPARKIVFFAIGFETTTPPTALALVQAQKLGLKNFFVFCNHVLTPAAIQNILESPDVRDLGLVRIDGFIGPAHVSTVIGTRPYDFFAEEFQKPVVVAGFEPLDVMQAILMLVRQVNDGRCEVENEYSRAVTPDGNLKAQDLVSSIFELRDMFEWRGLGDVPYSALKLRDAYAAFDAEKVFEITTQPAQDNPACECGAILRGVKKPTDCKLFGTVCTPETPMGSCMVSSEGSCAAHWTYGRFRDATEKQAS</sequence>
<dbReference type="GO" id="GO:0005506">
    <property type="term" value="F:iron ion binding"/>
    <property type="evidence" value="ECO:0007669"/>
    <property type="project" value="TreeGrafter"/>
</dbReference>
<gene>
    <name evidence="5" type="primary">hypD</name>
    <name evidence="5" type="ORF">GJ654_05065</name>
</gene>
<proteinExistence type="inferred from homology"/>
<dbReference type="GO" id="GO:0051604">
    <property type="term" value="P:protein maturation"/>
    <property type="evidence" value="ECO:0007669"/>
    <property type="project" value="TreeGrafter"/>
</dbReference>
<dbReference type="PANTHER" id="PTHR30149:SF0">
    <property type="entry name" value="HYDROGENASE MATURATION FACTOR HYPD"/>
    <property type="match status" value="1"/>
</dbReference>
<evidence type="ECO:0000256" key="2">
    <source>
        <dbReference type="ARBA" id="ARBA00022723"/>
    </source>
</evidence>
<dbReference type="InterPro" id="IPR042244">
    <property type="entry name" value="HypD_2_sf"/>
</dbReference>
<dbReference type="AlphaFoldDB" id="A0A6N8DMF6"/>
<dbReference type="GO" id="GO:0070025">
    <property type="term" value="F:carbon monoxide binding"/>
    <property type="evidence" value="ECO:0007669"/>
    <property type="project" value="TreeGrafter"/>
</dbReference>
<evidence type="ECO:0000256" key="3">
    <source>
        <dbReference type="ARBA" id="ARBA00023004"/>
    </source>
</evidence>
<dbReference type="RefSeq" id="WP_155445022.1">
    <property type="nucleotide sequence ID" value="NZ_JAOQNR010000003.1"/>
</dbReference>
<keyword evidence="3" id="KW-0408">Iron</keyword>
<reference evidence="5 6" key="1">
    <citation type="submission" date="2019-11" db="EMBL/GenBank/DDBJ databases">
        <title>Whole-genome sequence of a Rhodoblastus acidophilus DSM 142.</title>
        <authorList>
            <person name="Kyndt J.A."/>
            <person name="Meyer T.E."/>
        </authorList>
    </citation>
    <scope>NUCLEOTIDE SEQUENCE [LARGE SCALE GENOMIC DNA]</scope>
    <source>
        <strain evidence="5 6">DSM 142</strain>
    </source>
</reference>
<dbReference type="OrthoDB" id="9770424at2"/>
<dbReference type="GO" id="GO:0051539">
    <property type="term" value="F:4 iron, 4 sulfur cluster binding"/>
    <property type="evidence" value="ECO:0007669"/>
    <property type="project" value="TreeGrafter"/>
</dbReference>
<dbReference type="Pfam" id="PF01924">
    <property type="entry name" value="HypD"/>
    <property type="match status" value="1"/>
</dbReference>
<comment type="similarity">
    <text evidence="1 4">Belongs to the HypD family.</text>
</comment>
<dbReference type="PIRSF" id="PIRSF005622">
    <property type="entry name" value="Hydrgn_mat_hypD"/>
    <property type="match status" value="1"/>
</dbReference>
<dbReference type="InterPro" id="IPR042243">
    <property type="entry name" value="HypD_1"/>
</dbReference>
<dbReference type="InterPro" id="IPR002780">
    <property type="entry name" value="Hyd_form_HypD"/>
</dbReference>
<comment type="caution">
    <text evidence="5">The sequence shown here is derived from an EMBL/GenBank/DDBJ whole genome shotgun (WGS) entry which is preliminary data.</text>
</comment>